<dbReference type="AlphaFoldDB" id="A0A9P6ZJW2"/>
<sequence>MEPPTPISFRFSDLPIELALLIFKYAALPKFAQPDTYATKNPYSSALSLCRVSKIVRRTVLPELLHTVLLPGDRHVTAFIRALRMQKTYVDQQQHDLSLDYASRVHRMWIGECQWPLRDPSAPFISSFTHSAAEPDSESDVSLLAPMILAVPSLAIEFVSLEILLGCLKHVCNSDVDLNVDHRNSPFPWSTKSLTLSGSISLRWWPFMGTIHGYTFLTSIQHLTVLSSTLYETYRHFAGHCARDIEPRGSEPCTVPLWVARAPFKKLQTFSMLISHREPPVTECAPASGAKAIWAELVTFPASLLPDHWTLQEIKTFMETQVGVIPSVRLPVSCSRKLCGLCLDREKIWACGCEGPKQLVRVSA</sequence>
<accession>A0A9P6ZJW2</accession>
<protein>
    <recommendedName>
        <fullName evidence="3">F-box domain-containing protein</fullName>
    </recommendedName>
</protein>
<dbReference type="OrthoDB" id="2606310at2759"/>
<comment type="caution">
    <text evidence="1">The sequence shown here is derived from an EMBL/GenBank/DDBJ whole genome shotgun (WGS) entry which is preliminary data.</text>
</comment>
<reference evidence="1" key="1">
    <citation type="journal article" date="2020" name="New Phytol.">
        <title>Comparative genomics reveals dynamic genome evolution in host specialist ectomycorrhizal fungi.</title>
        <authorList>
            <person name="Lofgren L.A."/>
            <person name="Nguyen N.H."/>
            <person name="Vilgalys R."/>
            <person name="Ruytinx J."/>
            <person name="Liao H.L."/>
            <person name="Branco S."/>
            <person name="Kuo A."/>
            <person name="LaButti K."/>
            <person name="Lipzen A."/>
            <person name="Andreopoulos W."/>
            <person name="Pangilinan J."/>
            <person name="Riley R."/>
            <person name="Hundley H."/>
            <person name="Na H."/>
            <person name="Barry K."/>
            <person name="Grigoriev I.V."/>
            <person name="Stajich J.E."/>
            <person name="Kennedy P.G."/>
        </authorList>
    </citation>
    <scope>NUCLEOTIDE SEQUENCE</scope>
    <source>
        <strain evidence="1">DOB743</strain>
    </source>
</reference>
<proteinExistence type="predicted"/>
<evidence type="ECO:0000313" key="2">
    <source>
        <dbReference type="Proteomes" id="UP000714275"/>
    </source>
</evidence>
<keyword evidence="2" id="KW-1185">Reference proteome</keyword>
<dbReference type="EMBL" id="JABBWD010000079">
    <property type="protein sequence ID" value="KAG1768414.1"/>
    <property type="molecule type" value="Genomic_DNA"/>
</dbReference>
<name>A0A9P6ZJW2_9AGAM</name>
<evidence type="ECO:0000313" key="1">
    <source>
        <dbReference type="EMBL" id="KAG1768414.1"/>
    </source>
</evidence>
<dbReference type="Proteomes" id="UP000714275">
    <property type="component" value="Unassembled WGS sequence"/>
</dbReference>
<evidence type="ECO:0008006" key="3">
    <source>
        <dbReference type="Google" id="ProtNLM"/>
    </source>
</evidence>
<gene>
    <name evidence="1" type="ORF">EV702DRAFT_1144404</name>
</gene>
<organism evidence="1 2">
    <name type="scientific">Suillus placidus</name>
    <dbReference type="NCBI Taxonomy" id="48579"/>
    <lineage>
        <taxon>Eukaryota</taxon>
        <taxon>Fungi</taxon>
        <taxon>Dikarya</taxon>
        <taxon>Basidiomycota</taxon>
        <taxon>Agaricomycotina</taxon>
        <taxon>Agaricomycetes</taxon>
        <taxon>Agaricomycetidae</taxon>
        <taxon>Boletales</taxon>
        <taxon>Suillineae</taxon>
        <taxon>Suillaceae</taxon>
        <taxon>Suillus</taxon>
    </lineage>
</organism>